<evidence type="ECO:0000313" key="1">
    <source>
        <dbReference type="EMBL" id="KFE61058.1"/>
    </source>
</evidence>
<name>A0A085W045_9BACT</name>
<proteinExistence type="predicted"/>
<reference evidence="1 2" key="1">
    <citation type="submission" date="2014-04" db="EMBL/GenBank/DDBJ databases">
        <title>Genome assembly of Hyalangium minutum DSM 14724.</title>
        <authorList>
            <person name="Sharma G."/>
            <person name="Subramanian S."/>
        </authorList>
    </citation>
    <scope>NUCLEOTIDE SEQUENCE [LARGE SCALE GENOMIC DNA]</scope>
    <source>
        <strain evidence="1 2">DSM 14724</strain>
    </source>
</reference>
<evidence type="ECO:0000313" key="2">
    <source>
        <dbReference type="Proteomes" id="UP000028725"/>
    </source>
</evidence>
<comment type="caution">
    <text evidence="1">The sequence shown here is derived from an EMBL/GenBank/DDBJ whole genome shotgun (WGS) entry which is preliminary data.</text>
</comment>
<organism evidence="1 2">
    <name type="scientific">Hyalangium minutum</name>
    <dbReference type="NCBI Taxonomy" id="394096"/>
    <lineage>
        <taxon>Bacteria</taxon>
        <taxon>Pseudomonadati</taxon>
        <taxon>Myxococcota</taxon>
        <taxon>Myxococcia</taxon>
        <taxon>Myxococcales</taxon>
        <taxon>Cystobacterineae</taxon>
        <taxon>Archangiaceae</taxon>
        <taxon>Hyalangium</taxon>
    </lineage>
</organism>
<sequence length="41" mass="4430">MRSPSFPSEVGGLVSLHRAACKEFLRTRSKAGQGPFRAPSL</sequence>
<accession>A0A085W045</accession>
<keyword evidence="2" id="KW-1185">Reference proteome</keyword>
<protein>
    <submittedName>
        <fullName evidence="1">Uncharacterized protein</fullName>
    </submittedName>
</protein>
<gene>
    <name evidence="1" type="ORF">DB31_4493</name>
</gene>
<dbReference type="Proteomes" id="UP000028725">
    <property type="component" value="Unassembled WGS sequence"/>
</dbReference>
<dbReference type="EMBL" id="JMCB01000025">
    <property type="protein sequence ID" value="KFE61058.1"/>
    <property type="molecule type" value="Genomic_DNA"/>
</dbReference>
<dbReference type="AlphaFoldDB" id="A0A085W045"/>